<dbReference type="Gramene" id="CDF35796">
    <property type="protein sequence ID" value="CDF35796"/>
    <property type="gene ID" value="CHC_T00004163001"/>
</dbReference>
<dbReference type="Proteomes" id="UP000012073">
    <property type="component" value="Unassembled WGS sequence"/>
</dbReference>
<dbReference type="AlphaFoldDB" id="R7QEB3"/>
<dbReference type="PhylomeDB" id="R7QEB3"/>
<reference evidence="3" key="1">
    <citation type="journal article" date="2013" name="Proc. Natl. Acad. Sci. U.S.A.">
        <title>Genome structure and metabolic features in the red seaweed Chondrus crispus shed light on evolution of the Archaeplastida.</title>
        <authorList>
            <person name="Collen J."/>
            <person name="Porcel B."/>
            <person name="Carre W."/>
            <person name="Ball S.G."/>
            <person name="Chaparro C."/>
            <person name="Tonon T."/>
            <person name="Barbeyron T."/>
            <person name="Michel G."/>
            <person name="Noel B."/>
            <person name="Valentin K."/>
            <person name="Elias M."/>
            <person name="Artiguenave F."/>
            <person name="Arun A."/>
            <person name="Aury J.M."/>
            <person name="Barbosa-Neto J.F."/>
            <person name="Bothwell J.H."/>
            <person name="Bouget F.Y."/>
            <person name="Brillet L."/>
            <person name="Cabello-Hurtado F."/>
            <person name="Capella-Gutierrez S."/>
            <person name="Charrier B."/>
            <person name="Cladiere L."/>
            <person name="Cock J.M."/>
            <person name="Coelho S.M."/>
            <person name="Colleoni C."/>
            <person name="Czjzek M."/>
            <person name="Da Silva C."/>
            <person name="Delage L."/>
            <person name="Denoeud F."/>
            <person name="Deschamps P."/>
            <person name="Dittami S.M."/>
            <person name="Gabaldon T."/>
            <person name="Gachon C.M."/>
            <person name="Groisillier A."/>
            <person name="Herve C."/>
            <person name="Jabbari K."/>
            <person name="Katinka M."/>
            <person name="Kloareg B."/>
            <person name="Kowalczyk N."/>
            <person name="Labadie K."/>
            <person name="Leblanc C."/>
            <person name="Lopez P.J."/>
            <person name="McLachlan D.H."/>
            <person name="Meslet-Cladiere L."/>
            <person name="Moustafa A."/>
            <person name="Nehr Z."/>
            <person name="Nyvall Collen P."/>
            <person name="Panaud O."/>
            <person name="Partensky F."/>
            <person name="Poulain J."/>
            <person name="Rensing S.A."/>
            <person name="Rousvoal S."/>
            <person name="Samson G."/>
            <person name="Symeonidi A."/>
            <person name="Weissenbach J."/>
            <person name="Zambounis A."/>
            <person name="Wincker P."/>
            <person name="Boyen C."/>
        </authorList>
    </citation>
    <scope>NUCLEOTIDE SEQUENCE [LARGE SCALE GENOMIC DNA]</scope>
    <source>
        <strain evidence="3">cv. Stackhouse</strain>
    </source>
</reference>
<keyword evidence="3" id="KW-1185">Reference proteome</keyword>
<evidence type="ECO:0000256" key="1">
    <source>
        <dbReference type="SAM" id="MobiDB-lite"/>
    </source>
</evidence>
<feature type="region of interest" description="Disordered" evidence="1">
    <location>
        <begin position="73"/>
        <end position="111"/>
    </location>
</feature>
<gene>
    <name evidence="2" type="ORF">CHC_T00004163001</name>
</gene>
<dbReference type="KEGG" id="ccp:CHC_T00004163001"/>
<dbReference type="GeneID" id="17323337"/>
<dbReference type="EMBL" id="HG001747">
    <property type="protein sequence ID" value="CDF35796.1"/>
    <property type="molecule type" value="Genomic_DNA"/>
</dbReference>
<evidence type="ECO:0000313" key="3">
    <source>
        <dbReference type="Proteomes" id="UP000012073"/>
    </source>
</evidence>
<organism evidence="2 3">
    <name type="scientific">Chondrus crispus</name>
    <name type="common">Carrageen Irish moss</name>
    <name type="synonym">Polymorpha crispa</name>
    <dbReference type="NCBI Taxonomy" id="2769"/>
    <lineage>
        <taxon>Eukaryota</taxon>
        <taxon>Rhodophyta</taxon>
        <taxon>Florideophyceae</taxon>
        <taxon>Rhodymeniophycidae</taxon>
        <taxon>Gigartinales</taxon>
        <taxon>Gigartinaceae</taxon>
        <taxon>Chondrus</taxon>
    </lineage>
</organism>
<name>R7QEB3_CHOCR</name>
<sequence length="169" mass="18552">MKNIHSLTNGQYSASRALAEVSQALHGDYPLHNILTKNIGLQKNVTPRKTSRKFLAIWNKACLLTVGRLRASQSPLQRSHGQKEPSSGGHHSTEGVVQLGSSNKENADPHAACEFPGMRFVSDNISEDDVPIAQWPRGEKYGVLLQKSAVSKTGKEEAASALLELRHYR</sequence>
<proteinExistence type="predicted"/>
<evidence type="ECO:0000313" key="2">
    <source>
        <dbReference type="EMBL" id="CDF35796.1"/>
    </source>
</evidence>
<accession>R7QEB3</accession>
<protein>
    <submittedName>
        <fullName evidence="2">Uncharacterized protein</fullName>
    </submittedName>
</protein>
<dbReference type="RefSeq" id="XP_005715615.1">
    <property type="nucleotide sequence ID" value="XM_005715558.1"/>
</dbReference>